<dbReference type="Proteomes" id="UP000494172">
    <property type="component" value="Unassembled WGS sequence"/>
</dbReference>
<evidence type="ECO:0000313" key="1">
    <source>
        <dbReference type="EMBL" id="VWC44294.1"/>
    </source>
</evidence>
<protein>
    <submittedName>
        <fullName evidence="1">Peptidase M20</fullName>
    </submittedName>
</protein>
<accession>A0A9Q9SRE2</accession>
<gene>
    <name evidence="1" type="ORF">BAR24066_07230</name>
</gene>
<dbReference type="EMBL" id="CABVPX010000055">
    <property type="protein sequence ID" value="VWC44294.1"/>
    <property type="molecule type" value="Genomic_DNA"/>
</dbReference>
<dbReference type="AlphaFoldDB" id="A0A9Q9SRE2"/>
<sequence length="51" mass="5444">MLAAKTMAATAIDLLGAPHTLASAKAEPLERRGGRPYVCPIPDDLALPFRR</sequence>
<comment type="caution">
    <text evidence="1">The sequence shown here is derived from an EMBL/GenBank/DDBJ whole genome shotgun (WGS) entry which is preliminary data.</text>
</comment>
<proteinExistence type="predicted"/>
<reference evidence="1 2" key="1">
    <citation type="submission" date="2019-09" db="EMBL/GenBank/DDBJ databases">
        <authorList>
            <person name="Depoorter E."/>
        </authorList>
    </citation>
    <scope>NUCLEOTIDE SEQUENCE [LARGE SCALE GENOMIC DNA]</scope>
    <source>
        <strain evidence="1">LMG 24066</strain>
    </source>
</reference>
<organism evidence="1 2">
    <name type="scientific">Burkholderia arboris</name>
    <dbReference type="NCBI Taxonomy" id="488730"/>
    <lineage>
        <taxon>Bacteria</taxon>
        <taxon>Pseudomonadati</taxon>
        <taxon>Pseudomonadota</taxon>
        <taxon>Betaproteobacteria</taxon>
        <taxon>Burkholderiales</taxon>
        <taxon>Burkholderiaceae</taxon>
        <taxon>Burkholderia</taxon>
        <taxon>Burkholderia cepacia complex</taxon>
    </lineage>
</organism>
<evidence type="ECO:0000313" key="2">
    <source>
        <dbReference type="Proteomes" id="UP000494172"/>
    </source>
</evidence>
<name>A0A9Q9SRE2_9BURK</name>